<evidence type="ECO:0000313" key="2">
    <source>
        <dbReference type="EMBL" id="MEN2986874.1"/>
    </source>
</evidence>
<keyword evidence="1" id="KW-0812">Transmembrane</keyword>
<accession>A0ABU9YDK8</accession>
<name>A0ABU9YDK8_9PROT</name>
<dbReference type="EMBL" id="JBBKTW010000001">
    <property type="protein sequence ID" value="MEN2986874.1"/>
    <property type="molecule type" value="Genomic_DNA"/>
</dbReference>
<protein>
    <recommendedName>
        <fullName evidence="4">Acyltransferase 3 domain-containing protein</fullName>
    </recommendedName>
</protein>
<keyword evidence="1" id="KW-0472">Membrane</keyword>
<feature type="transmembrane region" description="Helical" evidence="1">
    <location>
        <begin position="64"/>
        <end position="85"/>
    </location>
</feature>
<organism evidence="2 3">
    <name type="scientific">Tistrella arctica</name>
    <dbReference type="NCBI Taxonomy" id="3133430"/>
    <lineage>
        <taxon>Bacteria</taxon>
        <taxon>Pseudomonadati</taxon>
        <taxon>Pseudomonadota</taxon>
        <taxon>Alphaproteobacteria</taxon>
        <taxon>Geminicoccales</taxon>
        <taxon>Geminicoccaceae</taxon>
        <taxon>Tistrella</taxon>
    </lineage>
</organism>
<keyword evidence="3" id="KW-1185">Reference proteome</keyword>
<dbReference type="Proteomes" id="UP001413721">
    <property type="component" value="Unassembled WGS sequence"/>
</dbReference>
<feature type="transmembrane region" description="Helical" evidence="1">
    <location>
        <begin position="21"/>
        <end position="43"/>
    </location>
</feature>
<dbReference type="PANTHER" id="PTHR13285">
    <property type="entry name" value="ACYLTRANSFERASE"/>
    <property type="match status" value="1"/>
</dbReference>
<dbReference type="InterPro" id="IPR051085">
    <property type="entry name" value="MB_O-acyltransferase"/>
</dbReference>
<evidence type="ECO:0000313" key="3">
    <source>
        <dbReference type="Proteomes" id="UP001413721"/>
    </source>
</evidence>
<sequence>MCCHSFGSLYVFRRMPPCGCWPVLLVASDVFHGIGGSIFWRFWQRRRAVLGLSRTGNLSILIGIKYRLFFGEALGVVAPVAGGGISEVADVILPAGLSFYTLLTIGYTIDVYRRRFRTEPHLGYFAFYVAYFPQRVAGPIERAGRLLPQFRAFASSAVRWLVAVIAI</sequence>
<evidence type="ECO:0000256" key="1">
    <source>
        <dbReference type="SAM" id="Phobius"/>
    </source>
</evidence>
<dbReference type="RefSeq" id="WP_345936603.1">
    <property type="nucleotide sequence ID" value="NZ_JBBKTW010000001.1"/>
</dbReference>
<dbReference type="PANTHER" id="PTHR13285:SF18">
    <property type="entry name" value="PROTEIN-CYSTEINE N-PALMITOYLTRANSFERASE RASP"/>
    <property type="match status" value="1"/>
</dbReference>
<keyword evidence="1" id="KW-1133">Transmembrane helix</keyword>
<comment type="caution">
    <text evidence="2">The sequence shown here is derived from an EMBL/GenBank/DDBJ whole genome shotgun (WGS) entry which is preliminary data.</text>
</comment>
<proteinExistence type="predicted"/>
<evidence type="ECO:0008006" key="4">
    <source>
        <dbReference type="Google" id="ProtNLM"/>
    </source>
</evidence>
<gene>
    <name evidence="2" type="ORF">WG926_01060</name>
</gene>
<feature type="transmembrane region" description="Helical" evidence="1">
    <location>
        <begin position="91"/>
        <end position="109"/>
    </location>
</feature>
<reference evidence="2 3" key="1">
    <citation type="submission" date="2024-03" db="EMBL/GenBank/DDBJ databases">
        <title>High-quality draft genome sequencing of Tistrella sp. BH-R2-4.</title>
        <authorList>
            <person name="Dong C."/>
        </authorList>
    </citation>
    <scope>NUCLEOTIDE SEQUENCE [LARGE SCALE GENOMIC DNA]</scope>
    <source>
        <strain evidence="2 3">BH-R2-4</strain>
    </source>
</reference>